<name>A0AAV7HSG3_COTGL</name>
<dbReference type="EMBL" id="JAHXZJ010002237">
    <property type="protein sequence ID" value="KAH0547138.1"/>
    <property type="molecule type" value="Genomic_DNA"/>
</dbReference>
<comment type="caution">
    <text evidence="1">The sequence shown here is derived from an EMBL/GenBank/DDBJ whole genome shotgun (WGS) entry which is preliminary data.</text>
</comment>
<proteinExistence type="predicted"/>
<protein>
    <submittedName>
        <fullName evidence="1">Uncharacterized protein</fullName>
    </submittedName>
</protein>
<evidence type="ECO:0000313" key="1">
    <source>
        <dbReference type="EMBL" id="KAH0547138.1"/>
    </source>
</evidence>
<dbReference type="AlphaFoldDB" id="A0AAV7HSG3"/>
<evidence type="ECO:0000313" key="2">
    <source>
        <dbReference type="Proteomes" id="UP000826195"/>
    </source>
</evidence>
<gene>
    <name evidence="1" type="ORF">KQX54_017227</name>
</gene>
<reference evidence="1 2" key="1">
    <citation type="journal article" date="2021" name="J. Hered.">
        <title>A chromosome-level genome assembly of the parasitoid wasp, Cotesia glomerata (Hymenoptera: Braconidae).</title>
        <authorList>
            <person name="Pinto B.J."/>
            <person name="Weis J.J."/>
            <person name="Gamble T."/>
            <person name="Ode P.J."/>
            <person name="Paul R."/>
            <person name="Zaspel J.M."/>
        </authorList>
    </citation>
    <scope>NUCLEOTIDE SEQUENCE [LARGE SCALE GENOMIC DNA]</scope>
    <source>
        <strain evidence="1">CgM1</strain>
    </source>
</reference>
<organism evidence="1 2">
    <name type="scientific">Cotesia glomerata</name>
    <name type="common">Lepidopteran parasitic wasp</name>
    <name type="synonym">Apanteles glomeratus</name>
    <dbReference type="NCBI Taxonomy" id="32391"/>
    <lineage>
        <taxon>Eukaryota</taxon>
        <taxon>Metazoa</taxon>
        <taxon>Ecdysozoa</taxon>
        <taxon>Arthropoda</taxon>
        <taxon>Hexapoda</taxon>
        <taxon>Insecta</taxon>
        <taxon>Pterygota</taxon>
        <taxon>Neoptera</taxon>
        <taxon>Endopterygota</taxon>
        <taxon>Hymenoptera</taxon>
        <taxon>Apocrita</taxon>
        <taxon>Ichneumonoidea</taxon>
        <taxon>Braconidae</taxon>
        <taxon>Microgastrinae</taxon>
        <taxon>Cotesia</taxon>
    </lineage>
</organism>
<dbReference type="Proteomes" id="UP000826195">
    <property type="component" value="Unassembled WGS sequence"/>
</dbReference>
<keyword evidence="2" id="KW-1185">Reference proteome</keyword>
<sequence>MEETRPRAAAFCSCCGKGPRFALPLVMSAERREQQLVKSLKCSNGDDSLMERVSECRFECQQKLMFSIVQPE</sequence>
<accession>A0AAV7HSG3</accession>